<dbReference type="HOGENOM" id="CLU_625223_0_0_11"/>
<dbReference type="SUPFAM" id="SSF141571">
    <property type="entry name" value="Pentapeptide repeat-like"/>
    <property type="match status" value="1"/>
</dbReference>
<keyword evidence="3" id="KW-1185">Reference proteome</keyword>
<evidence type="ECO:0000259" key="1">
    <source>
        <dbReference type="Pfam" id="PF13676"/>
    </source>
</evidence>
<dbReference type="eggNOG" id="COG1357">
    <property type="taxonomic scope" value="Bacteria"/>
</dbReference>
<dbReference type="Gene3D" id="2.160.20.80">
    <property type="entry name" value="E3 ubiquitin-protein ligase SopA"/>
    <property type="match status" value="2"/>
</dbReference>
<sequence length="438" mass="45795">MNAQLAGARWTVAVYSSAYFDSHWCTNEWTAALARKTLLPVRVEPVIPPETLRTLTWVDLFDQDEPRARAQLLRAVGLHVLPRLAVFPGRPAALAAFPGPGPGQQPGPDNPADRLMTAQDHLAQAVTLTRLAGVRAIQRLVDDHPADLGILTTAADVLAAHIRSTSIPTRIPDDVAAALPALRQLSGIPRDLTGAQLARVDLHDADLTKIIFIDVNLALANLRGVDLTGVQLNRANLRGVDLTDARLRGADLTGARLRRVDLTDVNLAGAQLDKVDFAGARLTGLDFAGARLAGVDLTGADLTDTALAGANLAGAQLAGLDFTGARLDRVDLSGANLIGAQLHGADLIGADLSGAKLNGGDFTGARLTGVDLTGADLANTRLAGADLTGADLTSAYLVGVNLTDTVGLTQTQVDAARGNVNTRLPVGLVRPPHMNGIY</sequence>
<dbReference type="PANTHER" id="PTHR14136">
    <property type="entry name" value="BTB_POZ DOMAIN-CONTAINING PROTEIN KCTD9"/>
    <property type="match status" value="1"/>
</dbReference>
<dbReference type="InterPro" id="IPR035897">
    <property type="entry name" value="Toll_tir_struct_dom_sf"/>
</dbReference>
<gene>
    <name evidence="2" type="ordered locus">FsymDg_1261</name>
</gene>
<dbReference type="SUPFAM" id="SSF52200">
    <property type="entry name" value="Toll/Interleukin receptor TIR domain"/>
    <property type="match status" value="1"/>
</dbReference>
<dbReference type="STRING" id="656024.FsymDg_1261"/>
<dbReference type="EMBL" id="CP002801">
    <property type="protein sequence ID" value="AEH08748.1"/>
    <property type="molecule type" value="Genomic_DNA"/>
</dbReference>
<dbReference type="AlphaFoldDB" id="F8B0C3"/>
<proteinExistence type="predicted"/>
<dbReference type="Pfam" id="PF13676">
    <property type="entry name" value="TIR_2"/>
    <property type="match status" value="1"/>
</dbReference>
<dbReference type="Gene3D" id="3.40.50.10140">
    <property type="entry name" value="Toll/interleukin-1 receptor homology (TIR) domain"/>
    <property type="match status" value="1"/>
</dbReference>
<reference evidence="2 3" key="1">
    <citation type="submission" date="2011-05" db="EMBL/GenBank/DDBJ databases">
        <title>Complete sequence of chromosome of Frankia symbiont of Datisca glomerata.</title>
        <authorList>
            <consortium name="US DOE Joint Genome Institute"/>
            <person name="Lucas S."/>
            <person name="Han J."/>
            <person name="Lapidus A."/>
            <person name="Cheng J.-F."/>
            <person name="Goodwin L."/>
            <person name="Pitluck S."/>
            <person name="Peters L."/>
            <person name="Mikhailova N."/>
            <person name="Chertkov O."/>
            <person name="Teshima H."/>
            <person name="Han C."/>
            <person name="Tapia R."/>
            <person name="Land M."/>
            <person name="Hauser L."/>
            <person name="Kyrpides N."/>
            <person name="Ivanova N."/>
            <person name="Pagani I."/>
            <person name="Berry A."/>
            <person name="Pawlowski K."/>
            <person name="Persson T."/>
            <person name="Vanden Heuvel B."/>
            <person name="Benson D."/>
            <person name="Woyke T."/>
        </authorList>
    </citation>
    <scope>NUCLEOTIDE SEQUENCE [LARGE SCALE GENOMIC DNA]</scope>
    <source>
        <strain evidence="3">4085684</strain>
    </source>
</reference>
<accession>F8B0C3</accession>
<protein>
    <submittedName>
        <fullName evidence="2">Pentapeptide repeat protein</fullName>
    </submittedName>
</protein>
<evidence type="ECO:0000313" key="3">
    <source>
        <dbReference type="Proteomes" id="UP000001549"/>
    </source>
</evidence>
<dbReference type="PANTHER" id="PTHR14136:SF17">
    <property type="entry name" value="BTB_POZ DOMAIN-CONTAINING PROTEIN KCTD9"/>
    <property type="match status" value="1"/>
</dbReference>
<dbReference type="InterPro" id="IPR000157">
    <property type="entry name" value="TIR_dom"/>
</dbReference>
<dbReference type="GO" id="GO:0007165">
    <property type="term" value="P:signal transduction"/>
    <property type="evidence" value="ECO:0007669"/>
    <property type="project" value="InterPro"/>
</dbReference>
<evidence type="ECO:0000313" key="2">
    <source>
        <dbReference type="EMBL" id="AEH08748.1"/>
    </source>
</evidence>
<dbReference type="Proteomes" id="UP000001549">
    <property type="component" value="Chromosome"/>
</dbReference>
<name>F8B0C3_9ACTN</name>
<organism evidence="2 3">
    <name type="scientific">Candidatus Protofrankia datiscae</name>
    <dbReference type="NCBI Taxonomy" id="2716812"/>
    <lineage>
        <taxon>Bacteria</taxon>
        <taxon>Bacillati</taxon>
        <taxon>Actinomycetota</taxon>
        <taxon>Actinomycetes</taxon>
        <taxon>Frankiales</taxon>
        <taxon>Frankiaceae</taxon>
        <taxon>Protofrankia</taxon>
    </lineage>
</organism>
<dbReference type="RefSeq" id="WP_013872723.1">
    <property type="nucleotide sequence ID" value="NC_015656.1"/>
</dbReference>
<feature type="domain" description="TIR" evidence="1">
    <location>
        <begin position="1"/>
        <end position="73"/>
    </location>
</feature>
<dbReference type="InterPro" id="IPR051082">
    <property type="entry name" value="Pentapeptide-BTB/POZ_domain"/>
</dbReference>
<dbReference type="InterPro" id="IPR001646">
    <property type="entry name" value="5peptide_repeat"/>
</dbReference>
<dbReference type="Pfam" id="PF00805">
    <property type="entry name" value="Pentapeptide"/>
    <property type="match status" value="3"/>
</dbReference>
<dbReference type="KEGG" id="fsy:FsymDg_1261"/>